<dbReference type="InParanoid" id="K1PWQ9"/>
<evidence type="ECO:0000256" key="4">
    <source>
        <dbReference type="ARBA" id="ARBA00022989"/>
    </source>
</evidence>
<dbReference type="InterPro" id="IPR008081">
    <property type="entry name" value="Cytoplasmic_FMR1-int"/>
</dbReference>
<protein>
    <submittedName>
        <fullName evidence="7">Cytoplasmic FMR1-interacting protein</fullName>
    </submittedName>
</protein>
<accession>K1PWQ9</accession>
<evidence type="ECO:0000256" key="2">
    <source>
        <dbReference type="ARBA" id="ARBA00010532"/>
    </source>
</evidence>
<evidence type="ECO:0000256" key="3">
    <source>
        <dbReference type="ARBA" id="ARBA00022692"/>
    </source>
</evidence>
<dbReference type="Pfam" id="PF01130">
    <property type="entry name" value="CD36"/>
    <property type="match status" value="1"/>
</dbReference>
<dbReference type="GO" id="GO:0030833">
    <property type="term" value="P:regulation of actin filament polymerization"/>
    <property type="evidence" value="ECO:0007669"/>
    <property type="project" value="InterPro"/>
</dbReference>
<name>K1PWQ9_MAGGI</name>
<comment type="similarity">
    <text evidence="2">Belongs to the CD36 family.</text>
</comment>
<reference evidence="7" key="1">
    <citation type="journal article" date="2012" name="Nature">
        <title>The oyster genome reveals stress adaptation and complexity of shell formation.</title>
        <authorList>
            <person name="Zhang G."/>
            <person name="Fang X."/>
            <person name="Guo X."/>
            <person name="Li L."/>
            <person name="Luo R."/>
            <person name="Xu F."/>
            <person name="Yang P."/>
            <person name="Zhang L."/>
            <person name="Wang X."/>
            <person name="Qi H."/>
            <person name="Xiong Z."/>
            <person name="Que H."/>
            <person name="Xie Y."/>
            <person name="Holland P.W."/>
            <person name="Paps J."/>
            <person name="Zhu Y."/>
            <person name="Wu F."/>
            <person name="Chen Y."/>
            <person name="Wang J."/>
            <person name="Peng C."/>
            <person name="Meng J."/>
            <person name="Yang L."/>
            <person name="Liu J."/>
            <person name="Wen B."/>
            <person name="Zhang N."/>
            <person name="Huang Z."/>
            <person name="Zhu Q."/>
            <person name="Feng Y."/>
            <person name="Mount A."/>
            <person name="Hedgecock D."/>
            <person name="Xu Z."/>
            <person name="Liu Y."/>
            <person name="Domazet-Loso T."/>
            <person name="Du Y."/>
            <person name="Sun X."/>
            <person name="Zhang S."/>
            <person name="Liu B."/>
            <person name="Cheng P."/>
            <person name="Jiang X."/>
            <person name="Li J."/>
            <person name="Fan D."/>
            <person name="Wang W."/>
            <person name="Fu W."/>
            <person name="Wang T."/>
            <person name="Wang B."/>
            <person name="Zhang J."/>
            <person name="Peng Z."/>
            <person name="Li Y."/>
            <person name="Li N."/>
            <person name="Wang J."/>
            <person name="Chen M."/>
            <person name="He Y."/>
            <person name="Tan F."/>
            <person name="Song X."/>
            <person name="Zheng Q."/>
            <person name="Huang R."/>
            <person name="Yang H."/>
            <person name="Du X."/>
            <person name="Chen L."/>
            <person name="Yang M."/>
            <person name="Gaffney P.M."/>
            <person name="Wang S."/>
            <person name="Luo L."/>
            <person name="She Z."/>
            <person name="Ming Y."/>
            <person name="Huang W."/>
            <person name="Zhang S."/>
            <person name="Huang B."/>
            <person name="Zhang Y."/>
            <person name="Qu T."/>
            <person name="Ni P."/>
            <person name="Miao G."/>
            <person name="Wang J."/>
            <person name="Wang Q."/>
            <person name="Steinberg C.E."/>
            <person name="Wang H."/>
            <person name="Li N."/>
            <person name="Qian L."/>
            <person name="Zhang G."/>
            <person name="Li Y."/>
            <person name="Yang H."/>
            <person name="Liu X."/>
            <person name="Wang J."/>
            <person name="Yin Y."/>
            <person name="Wang J."/>
        </authorList>
    </citation>
    <scope>NUCLEOTIDE SEQUENCE [LARGE SCALE GENOMIC DNA]</scope>
    <source>
        <strain evidence="7">05x7-T-G4-1.051#20</strain>
    </source>
</reference>
<evidence type="ECO:0000256" key="1">
    <source>
        <dbReference type="ARBA" id="ARBA00004370"/>
    </source>
</evidence>
<gene>
    <name evidence="7" type="ORF">CGI_10013046</name>
</gene>
<keyword evidence="4" id="KW-1133">Transmembrane helix</keyword>
<dbReference type="GO" id="GO:0031267">
    <property type="term" value="F:small GTPase binding"/>
    <property type="evidence" value="ECO:0007669"/>
    <property type="project" value="InterPro"/>
</dbReference>
<evidence type="ECO:0000256" key="6">
    <source>
        <dbReference type="ARBA" id="ARBA00023180"/>
    </source>
</evidence>
<evidence type="ECO:0000313" key="7">
    <source>
        <dbReference type="EMBL" id="EKC26138.1"/>
    </source>
</evidence>
<dbReference type="Pfam" id="PF05994">
    <property type="entry name" value="FragX_IP"/>
    <property type="match status" value="1"/>
</dbReference>
<organism evidence="7">
    <name type="scientific">Magallana gigas</name>
    <name type="common">Pacific oyster</name>
    <name type="synonym">Crassostrea gigas</name>
    <dbReference type="NCBI Taxonomy" id="29159"/>
    <lineage>
        <taxon>Eukaryota</taxon>
        <taxon>Metazoa</taxon>
        <taxon>Spiralia</taxon>
        <taxon>Lophotrochozoa</taxon>
        <taxon>Mollusca</taxon>
        <taxon>Bivalvia</taxon>
        <taxon>Autobranchia</taxon>
        <taxon>Pteriomorphia</taxon>
        <taxon>Ostreida</taxon>
        <taxon>Ostreoidea</taxon>
        <taxon>Ostreidae</taxon>
        <taxon>Magallana</taxon>
    </lineage>
</organism>
<dbReference type="GO" id="GO:0016020">
    <property type="term" value="C:membrane"/>
    <property type="evidence" value="ECO:0007669"/>
    <property type="project" value="UniProtKB-SubCell"/>
</dbReference>
<dbReference type="HOGENOM" id="CLU_002688_2_1_1"/>
<dbReference type="InterPro" id="IPR002159">
    <property type="entry name" value="CD36_fam"/>
</dbReference>
<dbReference type="PANTHER" id="PTHR12195">
    <property type="entry name" value="CYTOPLASMIC FMR1-INTERACTING PROTEIN-RELATED"/>
    <property type="match status" value="1"/>
</dbReference>
<dbReference type="EMBL" id="JH815782">
    <property type="protein sequence ID" value="EKC26138.1"/>
    <property type="molecule type" value="Genomic_DNA"/>
</dbReference>
<keyword evidence="6" id="KW-0325">Glycoprotein</keyword>
<dbReference type="PRINTS" id="PR01698">
    <property type="entry name" value="CYTOFMRPINTP"/>
</dbReference>
<proteinExistence type="inferred from homology"/>
<comment type="subcellular location">
    <subcellularLocation>
        <location evidence="1">Membrane</location>
    </subcellularLocation>
</comment>
<keyword evidence="3" id="KW-0812">Transmembrane</keyword>
<sequence length="1754" mass="202086">MNSRYKVLGSRHKIKHKLLMTMSVPAVEKVELSEALGKVNSLGGLLHCGSSPSIEGMSLTVQYQVNFDTNFEDRNAYVTGVARYIEEATVHADMNKLIEEAQEYAVMLYTWRSCSRGLPQIQSNNQPNREEIYTKIVEVLEPMMSKLKDFMKFTTNSIHKFGEEIKRLCHPARKNDFISEAYLLTIGKFINTFAELNELTNMKASVQNDYAAYRRATQFLRLMLDPQALAESQNLSLFLATQNKIRDLLKQALETTPGYEELLADVVNISLHMYENKLFLEPGEKNMLIKVMAFGLFLMDNKENSIYKMESKKRLNLSKIDKILKQMDVVPLYGDMQMKPYFYITKSLNFDSSRWSHCESSQPSPQSQILSSLESLRESHTEYVSELARRSNEKMTSSDKNPVTDAENKEMYDLALRGLTLLSSWTQRVMELYCWKLLNPTDTHTTPDCPKDAEEYERSTRYNYSSEEKFAVVEVIAMIKGLQLLMARMEPEFLPAIRRHIYSSLQDFAQIFLREPLRRAAKKKNDLLKMVILSVRDSCIDWKDGVEPESDPAIKGKKDPETGFPISVPRKCVAPSATQLYMVRTMLESITDRSTVGVKRSVKKELESQQVTAINQFLKQSFYWNYLLNFNKSLHACGDLSQLWFREYFLEMTMGKRIQFPIEMSMPWILTDHVLDTKEPSMMEYILYPLDLYNDSAQYAIMKFHRQFLYDEVEAEVNLCFDQFVYKLSEQMFAYYKHLAGSIMLDKSFRAESAKKGHKIPYPVANRYHTLLKQQHVQVLGRSIDLKHLIGQRINASLLKSLDIAISRFEAGDLTGIVELEKLIEVNKLTYKLMKDLLPLDDFDSMLNEANNKVTGPFGRITLHVFWEINYDFLQHYCYNAATNRFIKATFLIAPEQCDREKAPSPSHAFLWGTKALTTAYSSIFKPFHGFIGPPHFRSLCRLIGYHGIALVVEELLKVVENILKGTLLDYVQALMTLMPEKCKLPRYDYGSPGIAQFYSEMLSDIIQYPDLRTDVFQSFREIGNAILLTLLMEQALTQEEMCDLKQAAPFQNVIPKPFIPIKEGDDRKQKEKELREALQALETKFASQQIVPVIGRCGNAQQSDLVASCDLLTRERLCCGLSMFEVVLNKIKTFLEDKTWHGQHPKNDVINIDECTEFHRLWSALQFVYCMPIRENEYSIEELFGEGLNWAGCALIVLLSQQRRFEALDFCYHVLKVNRVDQKQGTIMGHQLSSLVGRIRWFQVLNTQIFDIFKKYLNASELPENAVENITCFTPPIHPSLLNNYIDSQIKETIPLKEGSDTYNTWLNPPVPIYFQIYVLDLQNPIEVVKHGAKPAFTEKGPYTYREHRQKWQISHFENGTLSYRENRSFVFEREKSSGSHEEKFTTVNLIMVTIAEIIRREYSWIQELVELVLDWGDDSNLFTKLSVKEIMWGYEDPLLKKVKAILQKYVNTTTFDDKFGLFYNQNGSDDGLYTIYSGIKSWENFGMIQLWNKESSLKFWTTRQCNMINGSDGTIFPPFEDKGRTLYIFSSDICRSIYTVYQKPVTLKGIDLMRYAVPPKVFLNHTLNPDNLGFCTPKGVCLPSGLLNVSSCRQGAPVIMSQPHFLAADKEMVQDRVIGLVPDPEQHGTILDVEPKTGVVMNAQKRLQLNVYIRNVSHIRDTANIDHIYYPVIWLNESALIDDKSANKFKNQLLMPIKLTKAAEYGLIVLGAFMLICTAALFIKQKVSSKPEDDLVDVNQCNTNSDRHPILN</sequence>
<keyword evidence="5" id="KW-0472">Membrane</keyword>
<evidence type="ECO:0000256" key="5">
    <source>
        <dbReference type="ARBA" id="ARBA00023136"/>
    </source>
</evidence>
<dbReference type="FunCoup" id="K1PWQ9">
    <property type="interactions" value="1320"/>
</dbReference>